<evidence type="ECO:0000313" key="3">
    <source>
        <dbReference type="Proteomes" id="UP001148614"/>
    </source>
</evidence>
<dbReference type="EMBL" id="JANPWZ010002946">
    <property type="protein sequence ID" value="KAJ3555068.1"/>
    <property type="molecule type" value="Genomic_DNA"/>
</dbReference>
<keyword evidence="1" id="KW-0812">Transmembrane</keyword>
<comment type="caution">
    <text evidence="2">The sequence shown here is derived from an EMBL/GenBank/DDBJ whole genome shotgun (WGS) entry which is preliminary data.</text>
</comment>
<accession>A0A9W8N4L1</accession>
<keyword evidence="1" id="KW-0472">Membrane</keyword>
<dbReference type="AlphaFoldDB" id="A0A9W8N4L1"/>
<evidence type="ECO:0000313" key="2">
    <source>
        <dbReference type="EMBL" id="KAJ3555068.1"/>
    </source>
</evidence>
<evidence type="ECO:0000256" key="1">
    <source>
        <dbReference type="SAM" id="Phobius"/>
    </source>
</evidence>
<dbReference type="Gene3D" id="3.40.50.300">
    <property type="entry name" value="P-loop containing nucleotide triphosphate hydrolases"/>
    <property type="match status" value="1"/>
</dbReference>
<proteinExistence type="predicted"/>
<keyword evidence="3" id="KW-1185">Reference proteome</keyword>
<name>A0A9W8N4L1_9PEZI</name>
<reference evidence="2" key="1">
    <citation type="submission" date="2022-07" db="EMBL/GenBank/DDBJ databases">
        <title>Genome Sequence of Xylaria arbuscula.</title>
        <authorList>
            <person name="Buettner E."/>
        </authorList>
    </citation>
    <scope>NUCLEOTIDE SEQUENCE</scope>
    <source>
        <strain evidence="2">VT107</strain>
    </source>
</reference>
<gene>
    <name evidence="2" type="ORF">NPX13_g10438</name>
</gene>
<protein>
    <recommendedName>
        <fullName evidence="4">Helicase C-terminal domain-containing protein</fullName>
    </recommendedName>
</protein>
<keyword evidence="1" id="KW-1133">Transmembrane helix</keyword>
<organism evidence="2 3">
    <name type="scientific">Xylaria arbuscula</name>
    <dbReference type="NCBI Taxonomy" id="114810"/>
    <lineage>
        <taxon>Eukaryota</taxon>
        <taxon>Fungi</taxon>
        <taxon>Dikarya</taxon>
        <taxon>Ascomycota</taxon>
        <taxon>Pezizomycotina</taxon>
        <taxon>Sordariomycetes</taxon>
        <taxon>Xylariomycetidae</taxon>
        <taxon>Xylariales</taxon>
        <taxon>Xylariaceae</taxon>
        <taxon>Xylaria</taxon>
    </lineage>
</organism>
<dbReference type="Proteomes" id="UP001148614">
    <property type="component" value="Unassembled WGS sequence"/>
</dbReference>
<feature type="transmembrane region" description="Helical" evidence="1">
    <location>
        <begin position="161"/>
        <end position="178"/>
    </location>
</feature>
<evidence type="ECO:0008006" key="4">
    <source>
        <dbReference type="Google" id="ProtNLM"/>
    </source>
</evidence>
<dbReference type="InterPro" id="IPR027417">
    <property type="entry name" value="P-loop_NTPase"/>
</dbReference>
<sequence length="313" mass="35998">MEVDIAECGTFPRAYIDDIRKLIDLSKKQLDSTLEHKINAWEKANPSKRGSLPTIETVISEMSKGFGGRFYDLGLCATFPALAPMLLSKKLSTFRSDDITDNLNKMSDEDLKNHTFWPHIDTIRNSSQKMDFIIQKIQDMLNDKERHQDVPETRPVLRKKMIILTIAPMIGYLIALVLRKEFPKTRQTVVLANEPITKREALYKPFSRMTDEEVSEDRNTEDPLILITTARISGEGFNFTRANYVVMVEPAFAKQIEDQAFHRVHRQGQQATTHLFSLYSLWNPAEVIVRSRQDTRSKLLLDESVWQVPEADA</sequence>
<dbReference type="VEuPathDB" id="FungiDB:F4678DRAFT_455696"/>
<dbReference type="SUPFAM" id="SSF52540">
    <property type="entry name" value="P-loop containing nucleoside triphosphate hydrolases"/>
    <property type="match status" value="1"/>
</dbReference>